<keyword evidence="9" id="KW-1185">Reference proteome</keyword>
<feature type="compositionally biased region" description="Polar residues" evidence="6">
    <location>
        <begin position="441"/>
        <end position="454"/>
    </location>
</feature>
<feature type="coiled-coil region" evidence="5">
    <location>
        <begin position="148"/>
        <end position="182"/>
    </location>
</feature>
<feature type="compositionally biased region" description="Basic and acidic residues" evidence="6">
    <location>
        <begin position="375"/>
        <end position="396"/>
    </location>
</feature>
<evidence type="ECO:0000313" key="9">
    <source>
        <dbReference type="Proteomes" id="UP000549091"/>
    </source>
</evidence>
<dbReference type="Proteomes" id="UP000549091">
    <property type="component" value="Unassembled WGS sequence"/>
</dbReference>
<feature type="domain" description="Lebercilin" evidence="7">
    <location>
        <begin position="38"/>
        <end position="229"/>
    </location>
</feature>
<dbReference type="GO" id="GO:0042073">
    <property type="term" value="P:intraciliary transport"/>
    <property type="evidence" value="ECO:0007669"/>
    <property type="project" value="TreeGrafter"/>
</dbReference>
<dbReference type="InterPro" id="IPR026188">
    <property type="entry name" value="Lebercilin-like"/>
</dbReference>
<evidence type="ECO:0000256" key="1">
    <source>
        <dbReference type="ARBA" id="ARBA00010229"/>
    </source>
</evidence>
<feature type="region of interest" description="Disordered" evidence="6">
    <location>
        <begin position="429"/>
        <end position="469"/>
    </location>
</feature>
<proteinExistence type="inferred from homology"/>
<accession>A0A7K7RZ44</accession>
<evidence type="ECO:0000256" key="4">
    <source>
        <dbReference type="ARBA" id="ARBA00041402"/>
    </source>
</evidence>
<evidence type="ECO:0000256" key="6">
    <source>
        <dbReference type="SAM" id="MobiDB-lite"/>
    </source>
</evidence>
<name>A0A7K7RZ44_9PASS</name>
<dbReference type="Pfam" id="PF15619">
    <property type="entry name" value="Lebercilin"/>
    <property type="match status" value="1"/>
</dbReference>
<feature type="region of interest" description="Disordered" evidence="6">
    <location>
        <begin position="273"/>
        <end position="327"/>
    </location>
</feature>
<evidence type="ECO:0000259" key="7">
    <source>
        <dbReference type="Pfam" id="PF15619"/>
    </source>
</evidence>
<comment type="caution">
    <text evidence="8">The sequence shown here is derived from an EMBL/GenBank/DDBJ whole genome shotgun (WGS) entry which is preliminary data.</text>
</comment>
<dbReference type="EMBL" id="VZSU01001336">
    <property type="protein sequence ID" value="NWZ96761.1"/>
    <property type="molecule type" value="Genomic_DNA"/>
</dbReference>
<dbReference type="PANTHER" id="PTHR16650">
    <property type="entry name" value="C21ORF13-RELATED"/>
    <property type="match status" value="1"/>
</dbReference>
<comment type="similarity">
    <text evidence="1">Belongs to the LCA5 family.</text>
</comment>
<feature type="non-terminal residue" evidence="8">
    <location>
        <position position="1"/>
    </location>
</feature>
<dbReference type="InterPro" id="IPR028933">
    <property type="entry name" value="Lebercilin_dom"/>
</dbReference>
<organism evidence="8 9">
    <name type="scientific">Nesospiza acunhae</name>
    <dbReference type="NCBI Taxonomy" id="381881"/>
    <lineage>
        <taxon>Eukaryota</taxon>
        <taxon>Metazoa</taxon>
        <taxon>Chordata</taxon>
        <taxon>Craniata</taxon>
        <taxon>Vertebrata</taxon>
        <taxon>Euteleostomi</taxon>
        <taxon>Archelosauria</taxon>
        <taxon>Archosauria</taxon>
        <taxon>Dinosauria</taxon>
        <taxon>Saurischia</taxon>
        <taxon>Theropoda</taxon>
        <taxon>Coelurosauria</taxon>
        <taxon>Aves</taxon>
        <taxon>Neognathae</taxon>
        <taxon>Neoaves</taxon>
        <taxon>Telluraves</taxon>
        <taxon>Australaves</taxon>
        <taxon>Passeriformes</taxon>
        <taxon>Thraupidae</taxon>
        <taxon>Nesospiza</taxon>
    </lineage>
</organism>
<feature type="region of interest" description="Disordered" evidence="6">
    <location>
        <begin position="356"/>
        <end position="412"/>
    </location>
</feature>
<sequence>ILSDLNAGGKKWPAANTSNLNSSPLQSGVVYQEKNATAQRISSARIHKIKELKNEIFDLRKKIETSSFENLALKELNRRHTRAIERYSNAESHLQEMLAGHRNDMRELRSLLKMSQEAEKNTARELKKVEADLRRTKGDLKALAVLTEDKALAEKEELNRRLSVLHETLEAKDERIQSLEMQLKLNSSTFSRQLASESKKLLEATMTTKNLLMEINIVHQKIKEKDRQLYVQNIYANRMPKALRDRSDWVPNDQINKSVQVDKESFRELLLSQHQETEKNPIQQKKNRENKGGEGKAKEVCSDAQGKKEKQATKKVPETSNRTHRGGKLLMEECKFSEFIKEMEKETEVLKQELKTLMKSEQSPQRVKKNNQKGEAVEEVLKEEKKPHEQQKKKAGSEGPSPSKDPTRLKKKYIFSGAAENLHQGLHTSGAKCKAGFGKSCPSSQRQTGQSCNDTAVPRGKISFGAYEP</sequence>
<reference evidence="8 9" key="1">
    <citation type="submission" date="2019-09" db="EMBL/GenBank/DDBJ databases">
        <title>Bird 10,000 Genomes (B10K) Project - Family phase.</title>
        <authorList>
            <person name="Zhang G."/>
        </authorList>
    </citation>
    <scope>NUCLEOTIDE SEQUENCE [LARGE SCALE GENOMIC DNA]</scope>
    <source>
        <strain evidence="8">OUT-0053</strain>
        <tissue evidence="8">Muscle</tissue>
    </source>
</reference>
<feature type="coiled-coil region" evidence="5">
    <location>
        <begin position="49"/>
        <end position="93"/>
    </location>
</feature>
<gene>
    <name evidence="8" type="primary">Lca5l</name>
    <name evidence="8" type="ORF">NESACU_R07310</name>
</gene>
<evidence type="ECO:0000256" key="5">
    <source>
        <dbReference type="SAM" id="Coils"/>
    </source>
</evidence>
<evidence type="ECO:0000256" key="3">
    <source>
        <dbReference type="ARBA" id="ARBA00041189"/>
    </source>
</evidence>
<evidence type="ECO:0000313" key="8">
    <source>
        <dbReference type="EMBL" id="NWZ96761.1"/>
    </source>
</evidence>
<feature type="compositionally biased region" description="Basic and acidic residues" evidence="6">
    <location>
        <begin position="286"/>
        <end position="317"/>
    </location>
</feature>
<dbReference type="GO" id="GO:0005930">
    <property type="term" value="C:axoneme"/>
    <property type="evidence" value="ECO:0007669"/>
    <property type="project" value="TreeGrafter"/>
</dbReference>
<dbReference type="PANTHER" id="PTHR16650:SF9">
    <property type="entry name" value="LEBERCILIN-LIKE PROTEIN"/>
    <property type="match status" value="1"/>
</dbReference>
<evidence type="ECO:0000256" key="2">
    <source>
        <dbReference type="ARBA" id="ARBA00023054"/>
    </source>
</evidence>
<protein>
    <recommendedName>
        <fullName evidence="3">Lebercilin-like protein</fullName>
    </recommendedName>
    <alternativeName>
        <fullName evidence="4">Leber congenital amaurosis 5-like protein</fullName>
    </alternativeName>
</protein>
<keyword evidence="2 5" id="KW-0175">Coiled coil</keyword>
<dbReference type="AlphaFoldDB" id="A0A7K7RZ44"/>
<feature type="non-terminal residue" evidence="8">
    <location>
        <position position="469"/>
    </location>
</feature>